<proteinExistence type="predicted"/>
<organism evidence="1 2">
    <name type="scientific">Sporosarcina globispora</name>
    <name type="common">Bacillus globisporus</name>
    <dbReference type="NCBI Taxonomy" id="1459"/>
    <lineage>
        <taxon>Bacteria</taxon>
        <taxon>Bacillati</taxon>
        <taxon>Bacillota</taxon>
        <taxon>Bacilli</taxon>
        <taxon>Bacillales</taxon>
        <taxon>Caryophanaceae</taxon>
        <taxon>Sporosarcina</taxon>
    </lineage>
</organism>
<evidence type="ECO:0000313" key="1">
    <source>
        <dbReference type="EMBL" id="KON87442.1"/>
    </source>
</evidence>
<sequence length="172" mass="20428">MNEEIKFLKDLQQELNTQDYDSQAAPRFWTVGDYKMVTCLDGCQDDYHVHAPDREYYGEINSLLKDIEDELDELPEEAIEEFKEISCEDSAMDWIKAHYDEDAYLIPVRKEHVIHPNTMFLTKAEAKRHIELNHYHYSPEAHTYAMTAWRAPKVERLLKILESFDWNSLEVK</sequence>
<dbReference type="EMBL" id="LGUF01000007">
    <property type="protein sequence ID" value="KON87442.1"/>
    <property type="molecule type" value="Genomic_DNA"/>
</dbReference>
<evidence type="ECO:0000313" key="2">
    <source>
        <dbReference type="Proteomes" id="UP000037109"/>
    </source>
</evidence>
<dbReference type="AlphaFoldDB" id="A0A0M0GD57"/>
<accession>A0A0M0GD57</accession>
<gene>
    <name evidence="1" type="ORF">AF332_11795</name>
</gene>
<protein>
    <submittedName>
        <fullName evidence="1">Uncharacterized protein</fullName>
    </submittedName>
</protein>
<reference evidence="2" key="1">
    <citation type="submission" date="2015-07" db="EMBL/GenBank/DDBJ databases">
        <title>Fjat-10036 dsm4.</title>
        <authorList>
            <person name="Liu B."/>
            <person name="Wang J."/>
            <person name="Zhu Y."/>
            <person name="Liu G."/>
            <person name="Chen Q."/>
            <person name="Chen Z."/>
            <person name="Lan J."/>
            <person name="Che J."/>
            <person name="Ge C."/>
            <person name="Shi H."/>
            <person name="Pan Z."/>
            <person name="Liu X."/>
        </authorList>
    </citation>
    <scope>NUCLEOTIDE SEQUENCE [LARGE SCALE GENOMIC DNA]</scope>
    <source>
        <strain evidence="2">DSM 4</strain>
    </source>
</reference>
<dbReference type="STRING" id="1459.AF332_11795"/>
<dbReference type="RefSeq" id="WP_053434795.1">
    <property type="nucleotide sequence ID" value="NZ_LGUF01000007.1"/>
</dbReference>
<name>A0A0M0GD57_SPOGL</name>
<dbReference type="PATRIC" id="fig|1459.3.peg.2542"/>
<dbReference type="Proteomes" id="UP000037109">
    <property type="component" value="Unassembled WGS sequence"/>
</dbReference>
<comment type="caution">
    <text evidence="1">The sequence shown here is derived from an EMBL/GenBank/DDBJ whole genome shotgun (WGS) entry which is preliminary data.</text>
</comment>
<dbReference type="OrthoDB" id="2896613at2"/>
<keyword evidence="2" id="KW-1185">Reference proteome</keyword>